<feature type="region of interest" description="Disordered" evidence="1">
    <location>
        <begin position="10"/>
        <end position="84"/>
    </location>
</feature>
<evidence type="ECO:0000313" key="3">
    <source>
        <dbReference type="Proteomes" id="UP000796880"/>
    </source>
</evidence>
<evidence type="ECO:0000313" key="2">
    <source>
        <dbReference type="EMBL" id="KAF3441913.1"/>
    </source>
</evidence>
<reference evidence="2" key="1">
    <citation type="submission" date="2020-03" db="EMBL/GenBank/DDBJ databases">
        <title>A high-quality chromosome-level genome assembly of a woody plant with both climbing and erect habits, Rhamnella rubrinervis.</title>
        <authorList>
            <person name="Lu Z."/>
            <person name="Yang Y."/>
            <person name="Zhu X."/>
            <person name="Sun Y."/>
        </authorList>
    </citation>
    <scope>NUCLEOTIDE SEQUENCE</scope>
    <source>
        <strain evidence="2">BYM</strain>
        <tissue evidence="2">Leaf</tissue>
    </source>
</reference>
<feature type="compositionally biased region" description="Low complexity" evidence="1">
    <location>
        <begin position="26"/>
        <end position="42"/>
    </location>
</feature>
<proteinExistence type="predicted"/>
<accession>A0A8K0GXN5</accession>
<gene>
    <name evidence="2" type="ORF">FNV43_RR15828</name>
</gene>
<name>A0A8K0GXN5_9ROSA</name>
<dbReference type="EMBL" id="VOIH02000007">
    <property type="protein sequence ID" value="KAF3441913.1"/>
    <property type="molecule type" value="Genomic_DNA"/>
</dbReference>
<dbReference type="Proteomes" id="UP000796880">
    <property type="component" value="Unassembled WGS sequence"/>
</dbReference>
<protein>
    <submittedName>
        <fullName evidence="2">Uncharacterized protein</fullName>
    </submittedName>
</protein>
<keyword evidence="3" id="KW-1185">Reference proteome</keyword>
<dbReference type="AlphaFoldDB" id="A0A8K0GXN5"/>
<sequence length="84" mass="8854">MWTICSCSFPWTSQGSSPSRSPGFWSRPSPLESRSPSLLKSPAGTHIEASSQSSSHPPPTQSRRAAGSLNEMMAEASTRCTGGA</sequence>
<organism evidence="2 3">
    <name type="scientific">Rhamnella rubrinervis</name>
    <dbReference type="NCBI Taxonomy" id="2594499"/>
    <lineage>
        <taxon>Eukaryota</taxon>
        <taxon>Viridiplantae</taxon>
        <taxon>Streptophyta</taxon>
        <taxon>Embryophyta</taxon>
        <taxon>Tracheophyta</taxon>
        <taxon>Spermatophyta</taxon>
        <taxon>Magnoliopsida</taxon>
        <taxon>eudicotyledons</taxon>
        <taxon>Gunneridae</taxon>
        <taxon>Pentapetalae</taxon>
        <taxon>rosids</taxon>
        <taxon>fabids</taxon>
        <taxon>Rosales</taxon>
        <taxon>Rhamnaceae</taxon>
        <taxon>rhamnoid group</taxon>
        <taxon>Rhamneae</taxon>
        <taxon>Rhamnella</taxon>
    </lineage>
</organism>
<comment type="caution">
    <text evidence="2">The sequence shown here is derived from an EMBL/GenBank/DDBJ whole genome shotgun (WGS) entry which is preliminary data.</text>
</comment>
<evidence type="ECO:0000256" key="1">
    <source>
        <dbReference type="SAM" id="MobiDB-lite"/>
    </source>
</evidence>
<feature type="compositionally biased region" description="Polar residues" evidence="1">
    <location>
        <begin position="10"/>
        <end position="20"/>
    </location>
</feature>